<dbReference type="EMBL" id="OCTN01000002">
    <property type="protein sequence ID" value="SOH93381.1"/>
    <property type="molecule type" value="Genomic_DNA"/>
</dbReference>
<accession>A0A2C9CPD6</accession>
<evidence type="ECO:0000313" key="1">
    <source>
        <dbReference type="EMBL" id="SOH93381.1"/>
    </source>
</evidence>
<dbReference type="AlphaFoldDB" id="A0A2C9CPD6"/>
<evidence type="ECO:0000313" key="2">
    <source>
        <dbReference type="Proteomes" id="UP000220034"/>
    </source>
</evidence>
<reference evidence="2" key="1">
    <citation type="submission" date="2017-09" db="EMBL/GenBank/DDBJ databases">
        <authorList>
            <person name="Varghese N."/>
            <person name="Submissions S."/>
        </authorList>
    </citation>
    <scope>NUCLEOTIDE SEQUENCE [LARGE SCALE GENOMIC DNA]</scope>
    <source>
        <strain evidence="2">C7</strain>
    </source>
</reference>
<dbReference type="Proteomes" id="UP000220034">
    <property type="component" value="Unassembled WGS sequence"/>
</dbReference>
<proteinExistence type="predicted"/>
<keyword evidence="2" id="KW-1185">Reference proteome</keyword>
<name>A0A2C9CPD6_9RHOB</name>
<organism evidence="1 2">
    <name type="scientific">Pontivivens marinum</name>
    <dbReference type="NCBI Taxonomy" id="1690039"/>
    <lineage>
        <taxon>Bacteria</taxon>
        <taxon>Pseudomonadati</taxon>
        <taxon>Pseudomonadota</taxon>
        <taxon>Alphaproteobacteria</taxon>
        <taxon>Rhodobacterales</taxon>
        <taxon>Paracoccaceae</taxon>
        <taxon>Pontivivens</taxon>
    </lineage>
</organism>
<sequence>MAHSTDVVQLNTAPHLIADAATFLRIQNRGSYAVRILYAASLPAEYQDLGEDLAVGSVDIRADLANRQLQCWAWSAGSGTLSVERDQ</sequence>
<dbReference type="RefSeq" id="WP_097928968.1">
    <property type="nucleotide sequence ID" value="NZ_OCTN01000002.1"/>
</dbReference>
<protein>
    <submittedName>
        <fullName evidence="1">Uncharacterized protein</fullName>
    </submittedName>
</protein>
<gene>
    <name evidence="1" type="ORF">SAMN06273572_10257</name>
</gene>